<evidence type="ECO:0000313" key="2">
    <source>
        <dbReference type="Proteomes" id="UP000095282"/>
    </source>
</evidence>
<proteinExistence type="predicted"/>
<protein>
    <submittedName>
        <fullName evidence="3">Uncharacterized protein</fullName>
    </submittedName>
</protein>
<dbReference type="eggNOG" id="KOG4725">
    <property type="taxonomic scope" value="Eukaryota"/>
</dbReference>
<evidence type="ECO:0000313" key="3">
    <source>
        <dbReference type="WBParaSite" id="Csp11.Scaffold599.g5357.t1"/>
    </source>
</evidence>
<organism evidence="2 3">
    <name type="scientific">Caenorhabditis tropicalis</name>
    <dbReference type="NCBI Taxonomy" id="1561998"/>
    <lineage>
        <taxon>Eukaryota</taxon>
        <taxon>Metazoa</taxon>
        <taxon>Ecdysozoa</taxon>
        <taxon>Nematoda</taxon>
        <taxon>Chromadorea</taxon>
        <taxon>Rhabditida</taxon>
        <taxon>Rhabditina</taxon>
        <taxon>Rhabditomorpha</taxon>
        <taxon>Rhabditoidea</taxon>
        <taxon>Rhabditidae</taxon>
        <taxon>Peloderinae</taxon>
        <taxon>Caenorhabditis</taxon>
    </lineage>
</organism>
<feature type="compositionally biased region" description="Basic and acidic residues" evidence="1">
    <location>
        <begin position="101"/>
        <end position="125"/>
    </location>
</feature>
<feature type="compositionally biased region" description="Basic and acidic residues" evidence="1">
    <location>
        <begin position="73"/>
        <end position="87"/>
    </location>
</feature>
<dbReference type="WBParaSite" id="Csp11.Scaffold599.g5357.t1">
    <property type="protein sequence ID" value="Csp11.Scaffold599.g5357.t1"/>
    <property type="gene ID" value="Csp11.Scaffold599.g5357"/>
</dbReference>
<keyword evidence="2" id="KW-1185">Reference proteome</keyword>
<sequence>MEEERTKTVARCQELQNVLVSVLNKGGVLKEYETSSLSRKAARRVSRSYSHSTVDEMSGDEDVVVDAKLQEVPNREKVHGQNDEGKDNSSNAPKTILEAEEDRRTPESLPRKEKEAVTVADQHPDASVRRILEIISDISRPSPLPTGQLHCTQCIGDLQEL</sequence>
<reference evidence="3" key="1">
    <citation type="submission" date="2016-11" db="UniProtKB">
        <authorList>
            <consortium name="WormBaseParasite"/>
        </authorList>
    </citation>
    <scope>IDENTIFICATION</scope>
</reference>
<accession>A0A1I7TF72</accession>
<name>A0A1I7TF72_9PELO</name>
<dbReference type="STRING" id="1561998.A0A1I7TF72"/>
<feature type="region of interest" description="Disordered" evidence="1">
    <location>
        <begin position="33"/>
        <end position="125"/>
    </location>
</feature>
<dbReference type="AlphaFoldDB" id="A0A1I7TF72"/>
<dbReference type="Proteomes" id="UP000095282">
    <property type="component" value="Unplaced"/>
</dbReference>
<evidence type="ECO:0000256" key="1">
    <source>
        <dbReference type="SAM" id="MobiDB-lite"/>
    </source>
</evidence>